<gene>
    <name evidence="6" type="ORF">ACFSBX_18420</name>
</gene>
<evidence type="ECO:0000313" key="6">
    <source>
        <dbReference type="EMBL" id="MFD1600912.1"/>
    </source>
</evidence>
<dbReference type="PRINTS" id="PR00081">
    <property type="entry name" value="GDHRDH"/>
</dbReference>
<dbReference type="InterPro" id="IPR036291">
    <property type="entry name" value="NAD(P)-bd_dom_sf"/>
</dbReference>
<feature type="compositionally biased region" description="Acidic residues" evidence="4">
    <location>
        <begin position="148"/>
        <end position="165"/>
    </location>
</feature>
<keyword evidence="2" id="KW-0560">Oxidoreductase</keyword>
<evidence type="ECO:0000313" key="7">
    <source>
        <dbReference type="Proteomes" id="UP001597085"/>
    </source>
</evidence>
<dbReference type="PROSITE" id="PS00061">
    <property type="entry name" value="ADH_SHORT"/>
    <property type="match status" value="1"/>
</dbReference>
<dbReference type="AlphaFoldDB" id="A0ABD6CSY0"/>
<accession>A0ABD6CSY0</accession>
<proteinExistence type="inferred from homology"/>
<dbReference type="InterPro" id="IPR002347">
    <property type="entry name" value="SDR_fam"/>
</dbReference>
<name>A0ABD6CSY0_9EURY</name>
<dbReference type="InterPro" id="IPR051687">
    <property type="entry name" value="Peroxisomal_Beta-Oxidation"/>
</dbReference>
<evidence type="ECO:0000259" key="5">
    <source>
        <dbReference type="SMART" id="SM00822"/>
    </source>
</evidence>
<dbReference type="PANTHER" id="PTHR45024:SF2">
    <property type="entry name" value="SCP2 DOMAIN-CONTAINING PROTEIN"/>
    <property type="match status" value="1"/>
</dbReference>
<dbReference type="RefSeq" id="WP_256422855.1">
    <property type="nucleotide sequence ID" value="NZ_JANHDI010000015.1"/>
</dbReference>
<dbReference type="PANTHER" id="PTHR45024">
    <property type="entry name" value="DEHYDROGENASES, SHORT CHAIN"/>
    <property type="match status" value="1"/>
</dbReference>
<dbReference type="InterPro" id="IPR057326">
    <property type="entry name" value="KR_dom"/>
</dbReference>
<dbReference type="Gene3D" id="3.40.50.720">
    <property type="entry name" value="NAD(P)-binding Rossmann-like Domain"/>
    <property type="match status" value="1"/>
</dbReference>
<sequence length="318" mass="33491">MVDGTVCIVAGGGNGLGRAAAHELASHGARVVVNDLGCEVDGTGSDASVAEEVATEIRDRGGAATAHPGDVSDFEYAERLIADTVEAHGRVDFVCNFAGILRDGISYKLTEEDWREVIDTNLTGQFAPLRAAAKHWRETSETQNADGGDSEDGDADGSNGEDGDGGFDRQRSYLAVSAGAARGSLGQANYAAAKAGILGMVRSVSNELVRSNVRVNALVPNGYTRMTETVPEKHRPYTESEMPPEKVAPLVAYLASEAAEDITGCTLYAGGDRVGVFSDPAMEAVGVSPDGWTLESLSEHFREDVASDVELSRTESYL</sequence>
<reference evidence="6 7" key="1">
    <citation type="journal article" date="2019" name="Int. J. Syst. Evol. Microbiol.">
        <title>The Global Catalogue of Microorganisms (GCM) 10K type strain sequencing project: providing services to taxonomists for standard genome sequencing and annotation.</title>
        <authorList>
            <consortium name="The Broad Institute Genomics Platform"/>
            <consortium name="The Broad Institute Genome Sequencing Center for Infectious Disease"/>
            <person name="Wu L."/>
            <person name="Ma J."/>
        </authorList>
    </citation>
    <scope>NUCLEOTIDE SEQUENCE [LARGE SCALE GENOMIC DNA]</scope>
    <source>
        <strain evidence="6 7">CGMCC 1.12121</strain>
    </source>
</reference>
<dbReference type="SUPFAM" id="SSF51735">
    <property type="entry name" value="NAD(P)-binding Rossmann-fold domains"/>
    <property type="match status" value="1"/>
</dbReference>
<dbReference type="Pfam" id="PF13561">
    <property type="entry name" value="adh_short_C2"/>
    <property type="match status" value="1"/>
</dbReference>
<evidence type="ECO:0000256" key="2">
    <source>
        <dbReference type="ARBA" id="ARBA00023002"/>
    </source>
</evidence>
<dbReference type="GO" id="GO:0016491">
    <property type="term" value="F:oxidoreductase activity"/>
    <property type="evidence" value="ECO:0007669"/>
    <property type="project" value="UniProtKB-KW"/>
</dbReference>
<comment type="caution">
    <text evidence="6">The sequence shown here is derived from an EMBL/GenBank/DDBJ whole genome shotgun (WGS) entry which is preliminary data.</text>
</comment>
<organism evidence="6 7">
    <name type="scientific">Halobellus rarus</name>
    <dbReference type="NCBI Taxonomy" id="1126237"/>
    <lineage>
        <taxon>Archaea</taxon>
        <taxon>Methanobacteriati</taxon>
        <taxon>Methanobacteriota</taxon>
        <taxon>Stenosarchaea group</taxon>
        <taxon>Halobacteria</taxon>
        <taxon>Halobacteriales</taxon>
        <taxon>Haloferacaceae</taxon>
        <taxon>Halobellus</taxon>
    </lineage>
</organism>
<evidence type="ECO:0000256" key="1">
    <source>
        <dbReference type="ARBA" id="ARBA00006484"/>
    </source>
</evidence>
<comment type="similarity">
    <text evidence="1 3">Belongs to the short-chain dehydrogenases/reductases (SDR) family.</text>
</comment>
<dbReference type="EMBL" id="JBHUDK010000019">
    <property type="protein sequence ID" value="MFD1600912.1"/>
    <property type="molecule type" value="Genomic_DNA"/>
</dbReference>
<dbReference type="PRINTS" id="PR00080">
    <property type="entry name" value="SDRFAMILY"/>
</dbReference>
<feature type="domain" description="Ketoreductase" evidence="5">
    <location>
        <begin position="5"/>
        <end position="229"/>
    </location>
</feature>
<feature type="region of interest" description="Disordered" evidence="4">
    <location>
        <begin position="133"/>
        <end position="169"/>
    </location>
</feature>
<keyword evidence="7" id="KW-1185">Reference proteome</keyword>
<evidence type="ECO:0000256" key="4">
    <source>
        <dbReference type="SAM" id="MobiDB-lite"/>
    </source>
</evidence>
<dbReference type="SMART" id="SM00822">
    <property type="entry name" value="PKS_KR"/>
    <property type="match status" value="1"/>
</dbReference>
<protein>
    <submittedName>
        <fullName evidence="6">SDR family oxidoreductase</fullName>
    </submittedName>
</protein>
<dbReference type="InterPro" id="IPR020904">
    <property type="entry name" value="Sc_DH/Rdtase_CS"/>
</dbReference>
<dbReference type="Pfam" id="PF00106">
    <property type="entry name" value="adh_short"/>
    <property type="match status" value="1"/>
</dbReference>
<evidence type="ECO:0000256" key="3">
    <source>
        <dbReference type="RuleBase" id="RU000363"/>
    </source>
</evidence>
<dbReference type="Proteomes" id="UP001597085">
    <property type="component" value="Unassembled WGS sequence"/>
</dbReference>